<proteinExistence type="predicted"/>
<evidence type="ECO:0000313" key="3">
    <source>
        <dbReference type="Proteomes" id="UP000256845"/>
    </source>
</evidence>
<protein>
    <submittedName>
        <fullName evidence="2">Uncharacterized protein</fullName>
    </submittedName>
</protein>
<dbReference type="Proteomes" id="UP000256845">
    <property type="component" value="Unassembled WGS sequence"/>
</dbReference>
<keyword evidence="3" id="KW-1185">Reference proteome</keyword>
<dbReference type="EMBL" id="QRDW01000016">
    <property type="protein sequence ID" value="RED44195.1"/>
    <property type="molecule type" value="Genomic_DNA"/>
</dbReference>
<accession>A0A3D9H3X7</accession>
<name>A0A3D9H3X7_9PROT</name>
<evidence type="ECO:0000256" key="1">
    <source>
        <dbReference type="SAM" id="Phobius"/>
    </source>
</evidence>
<dbReference type="AlphaFoldDB" id="A0A3D9H3X7"/>
<keyword evidence="1" id="KW-0472">Membrane</keyword>
<comment type="caution">
    <text evidence="2">The sequence shown here is derived from an EMBL/GenBank/DDBJ whole genome shotgun (WGS) entry which is preliminary data.</text>
</comment>
<keyword evidence="1" id="KW-0812">Transmembrane</keyword>
<evidence type="ECO:0000313" key="2">
    <source>
        <dbReference type="EMBL" id="RED44195.1"/>
    </source>
</evidence>
<organism evidence="2 3">
    <name type="scientific">Aestuariispira insulae</name>
    <dbReference type="NCBI Taxonomy" id="1461337"/>
    <lineage>
        <taxon>Bacteria</taxon>
        <taxon>Pseudomonadati</taxon>
        <taxon>Pseudomonadota</taxon>
        <taxon>Alphaproteobacteria</taxon>
        <taxon>Rhodospirillales</taxon>
        <taxon>Kiloniellaceae</taxon>
        <taxon>Aestuariispira</taxon>
    </lineage>
</organism>
<sequence length="268" mass="30999">MRDEPWPIQKAFSKLKQNWFFSCLFQGLAVLFFAVAFFITPSNSPAAGKADFEAVKEKLLMTWNHDQALYFTLQMRTEKDGPVVEEVSVGMSRHTRTFEYEKPHRYQGDVLVMDGMRIHLEEEHGHEAMRPTVFRDLINRKLFWFGSQLFGDFWAEFGADEMDPAVTSHRQYLFEENDPLAPIELMKVITDRATNEPISGQMFDYERDETWELVFGNNNSLEVEGVSHQFVSSIQLTQDSGTTYYLSISKMHIGSPDHMLHGLAISHE</sequence>
<reference evidence="2 3" key="1">
    <citation type="submission" date="2018-07" db="EMBL/GenBank/DDBJ databases">
        <title>Genomic Encyclopedia of Type Strains, Phase III (KMG-III): the genomes of soil and plant-associated and newly described type strains.</title>
        <authorList>
            <person name="Whitman W."/>
        </authorList>
    </citation>
    <scope>NUCLEOTIDE SEQUENCE [LARGE SCALE GENOMIC DNA]</scope>
    <source>
        <strain evidence="2 3">CECT 8488</strain>
    </source>
</reference>
<keyword evidence="1" id="KW-1133">Transmembrane helix</keyword>
<dbReference type="RefSeq" id="WP_115939250.1">
    <property type="nucleotide sequence ID" value="NZ_QRDW01000016.1"/>
</dbReference>
<feature type="transmembrane region" description="Helical" evidence="1">
    <location>
        <begin position="20"/>
        <end position="39"/>
    </location>
</feature>
<gene>
    <name evidence="2" type="ORF">DFP90_11636</name>
</gene>